<gene>
    <name evidence="2" type="ORF">ABW18_07315</name>
</gene>
<evidence type="ECO:0000256" key="1">
    <source>
        <dbReference type="SAM" id="MobiDB-lite"/>
    </source>
</evidence>
<evidence type="ECO:0000313" key="2">
    <source>
        <dbReference type="EMBL" id="KNA91981.1"/>
    </source>
</evidence>
<dbReference type="CDD" id="cd06558">
    <property type="entry name" value="crotonase-like"/>
    <property type="match status" value="1"/>
</dbReference>
<sequence>MGQAVSGSRVTGSDSRVIGGAASGTSVSTGIRTEVDDRGIARITIDRPERMNALNGDASSALIDFLTTRCAEADIRAVIIDGAGGNFSTGADIRDIAARASENGGIDERSAASVIGGGSALARAVRSVEVPVVASIDGAAVGIGASLAFASDLIFATRRSYFLLAFTNIGLMPDGGATATVSAAIGRPRANRMVLLGEKLPAAEAFDAGLISGLVDDRVALDAEIAGVAKRFAQSSTQALRLAKAALDANTLAGFESTLERETSGQTQLLQSDEFQAAIAAFTTARRH</sequence>
<evidence type="ECO:0000313" key="3">
    <source>
        <dbReference type="Proteomes" id="UP000037247"/>
    </source>
</evidence>
<comment type="caution">
    <text evidence="2">The sequence shown here is derived from an EMBL/GenBank/DDBJ whole genome shotgun (WGS) entry which is preliminary data.</text>
</comment>
<accession>A0ABR5IE47</accession>
<dbReference type="InterPro" id="IPR029045">
    <property type="entry name" value="ClpP/crotonase-like_dom_sf"/>
</dbReference>
<organism evidence="2 3">
    <name type="scientific">Gordonia jacobaea</name>
    <dbReference type="NCBI Taxonomy" id="122202"/>
    <lineage>
        <taxon>Bacteria</taxon>
        <taxon>Bacillati</taxon>
        <taxon>Actinomycetota</taxon>
        <taxon>Actinomycetes</taxon>
        <taxon>Mycobacteriales</taxon>
        <taxon>Gordoniaceae</taxon>
        <taxon>Gordonia</taxon>
    </lineage>
</organism>
<dbReference type="Gene3D" id="3.90.226.10">
    <property type="entry name" value="2-enoyl-CoA Hydratase, Chain A, domain 1"/>
    <property type="match status" value="1"/>
</dbReference>
<dbReference type="InterPro" id="IPR001753">
    <property type="entry name" value="Enoyl-CoA_hydra/iso"/>
</dbReference>
<feature type="region of interest" description="Disordered" evidence="1">
    <location>
        <begin position="1"/>
        <end position="26"/>
    </location>
</feature>
<proteinExistence type="predicted"/>
<dbReference type="EMBL" id="LDTZ01000015">
    <property type="protein sequence ID" value="KNA91981.1"/>
    <property type="molecule type" value="Genomic_DNA"/>
</dbReference>
<dbReference type="Pfam" id="PF00378">
    <property type="entry name" value="ECH_1"/>
    <property type="match status" value="1"/>
</dbReference>
<reference evidence="2 3" key="1">
    <citation type="submission" date="2015-05" db="EMBL/GenBank/DDBJ databases">
        <title>Draft genome sequence of the bacterium Gordonia jacobaea a new member of the Gordonia genus.</title>
        <authorList>
            <person name="Jimenez-Galisteo G."/>
            <person name="Dominguez A."/>
            <person name="Munoz E."/>
            <person name="Vinas M."/>
        </authorList>
    </citation>
    <scope>NUCLEOTIDE SEQUENCE [LARGE SCALE GENOMIC DNA]</scope>
    <source>
        <strain evidence="3">mv1</strain>
    </source>
</reference>
<keyword evidence="3" id="KW-1185">Reference proteome</keyword>
<dbReference type="PANTHER" id="PTHR43459:SF1">
    <property type="entry name" value="EG:BACN32G11.4 PROTEIN"/>
    <property type="match status" value="1"/>
</dbReference>
<feature type="compositionally biased region" description="Low complexity" evidence="1">
    <location>
        <begin position="17"/>
        <end position="26"/>
    </location>
</feature>
<dbReference type="Proteomes" id="UP000037247">
    <property type="component" value="Unassembled WGS sequence"/>
</dbReference>
<feature type="compositionally biased region" description="Polar residues" evidence="1">
    <location>
        <begin position="1"/>
        <end position="14"/>
    </location>
</feature>
<protein>
    <submittedName>
        <fullName evidence="2">Enoyl-CoA hydratase</fullName>
    </submittedName>
</protein>
<dbReference type="SUPFAM" id="SSF52096">
    <property type="entry name" value="ClpP/crotonase"/>
    <property type="match status" value="1"/>
</dbReference>
<dbReference type="PANTHER" id="PTHR43459">
    <property type="entry name" value="ENOYL-COA HYDRATASE"/>
    <property type="match status" value="1"/>
</dbReference>
<name>A0ABR5IE47_9ACTN</name>